<evidence type="ECO:0000259" key="9">
    <source>
        <dbReference type="Pfam" id="PF00483"/>
    </source>
</evidence>
<dbReference type="AlphaFoldDB" id="A0A7C2BDG5"/>
<dbReference type="EMBL" id="DSJL01000010">
    <property type="protein sequence ID" value="HEF65026.1"/>
    <property type="molecule type" value="Genomic_DNA"/>
</dbReference>
<evidence type="ECO:0000256" key="7">
    <source>
        <dbReference type="ARBA" id="ARBA00022842"/>
    </source>
</evidence>
<dbReference type="PANTHER" id="PTHR43532">
    <property type="entry name" value="GLUCOSE-1-PHOSPHATE THYMIDYLYLTRANSFERASE"/>
    <property type="match status" value="1"/>
</dbReference>
<dbReference type="PANTHER" id="PTHR43532:SF1">
    <property type="entry name" value="GLUCOSE-1-PHOSPHATE THYMIDYLYLTRANSFERASE 1"/>
    <property type="match status" value="1"/>
</dbReference>
<keyword evidence="5" id="KW-0548">Nucleotidyltransferase</keyword>
<evidence type="ECO:0000256" key="4">
    <source>
        <dbReference type="ARBA" id="ARBA00022679"/>
    </source>
</evidence>
<keyword evidence="6" id="KW-0479">Metal-binding</keyword>
<dbReference type="InterPro" id="IPR005907">
    <property type="entry name" value="G1P_thy_trans_s"/>
</dbReference>
<keyword evidence="4" id="KW-0808">Transferase</keyword>
<evidence type="ECO:0000313" key="10">
    <source>
        <dbReference type="EMBL" id="HEF65026.1"/>
    </source>
</evidence>
<evidence type="ECO:0000256" key="6">
    <source>
        <dbReference type="ARBA" id="ARBA00022723"/>
    </source>
</evidence>
<evidence type="ECO:0000256" key="8">
    <source>
        <dbReference type="ARBA" id="ARBA00049336"/>
    </source>
</evidence>
<dbReference type="Gene3D" id="3.90.550.10">
    <property type="entry name" value="Spore Coat Polysaccharide Biosynthesis Protein SpsA, Chain A"/>
    <property type="match status" value="1"/>
</dbReference>
<comment type="catalytic activity">
    <reaction evidence="8">
        <text>dTTP + alpha-D-glucose 1-phosphate + H(+) = dTDP-alpha-D-glucose + diphosphate</text>
        <dbReference type="Rhea" id="RHEA:15225"/>
        <dbReference type="ChEBI" id="CHEBI:15378"/>
        <dbReference type="ChEBI" id="CHEBI:33019"/>
        <dbReference type="ChEBI" id="CHEBI:37568"/>
        <dbReference type="ChEBI" id="CHEBI:57477"/>
        <dbReference type="ChEBI" id="CHEBI:58601"/>
        <dbReference type="EC" id="2.7.7.24"/>
    </reaction>
</comment>
<evidence type="ECO:0000256" key="5">
    <source>
        <dbReference type="ARBA" id="ARBA00022695"/>
    </source>
</evidence>
<keyword evidence="10" id="KW-0167">Capsid protein</keyword>
<name>A0A7C2BDG5_THERO</name>
<comment type="caution">
    <text evidence="10">The sequence shown here is derived from an EMBL/GenBank/DDBJ whole genome shotgun (WGS) entry which is preliminary data.</text>
</comment>
<keyword evidence="7" id="KW-0460">Magnesium</keyword>
<comment type="similarity">
    <text evidence="2">Belongs to the glucose-1-phosphate thymidylyltransferase family.</text>
</comment>
<feature type="domain" description="Nucleotidyl transferase" evidence="9">
    <location>
        <begin position="2"/>
        <end position="233"/>
    </location>
</feature>
<evidence type="ECO:0000256" key="3">
    <source>
        <dbReference type="ARBA" id="ARBA00012461"/>
    </source>
</evidence>
<gene>
    <name evidence="10" type="ORF">ENP47_05450</name>
</gene>
<dbReference type="EC" id="2.7.7.24" evidence="3"/>
<sequence length="259" mass="29159">MKGVVLAGGLGTRLYPLTFATNKHLLPVYDQPMIYYPIQTLVKAGIDEIMVVTGGPHAGDFLRVLRNGRHLGVRHLEYAYQEEERGIADALSLCEEFADGEHICVILGDNTTDADIRPAVESFTGGALIFLARVPDPHRFGCPVFDPDDPTRIVRIEEKPKEPKSPYAVTGLYLYDSRVFDFIRELEPSPRGELEITDVNNRYLELGLLRWVELKGFWSDAGTFESLHRANRYWAERRGYRDPETTACQPTLAGGHSTH</sequence>
<accession>A0A7C2BDG5</accession>
<protein>
    <recommendedName>
        <fullName evidence="3">glucose-1-phosphate thymidylyltransferase</fullName>
        <ecNumber evidence="3">2.7.7.24</ecNumber>
    </recommendedName>
</protein>
<dbReference type="SUPFAM" id="SSF53448">
    <property type="entry name" value="Nucleotide-diphospho-sugar transferases"/>
    <property type="match status" value="1"/>
</dbReference>
<keyword evidence="10" id="KW-0946">Virion</keyword>
<dbReference type="GO" id="GO:0008879">
    <property type="term" value="F:glucose-1-phosphate thymidylyltransferase activity"/>
    <property type="evidence" value="ECO:0007669"/>
    <property type="project" value="UniProtKB-EC"/>
</dbReference>
<evidence type="ECO:0000256" key="2">
    <source>
        <dbReference type="ARBA" id="ARBA00010480"/>
    </source>
</evidence>
<comment type="cofactor">
    <cofactor evidence="1">
        <name>Mg(2+)</name>
        <dbReference type="ChEBI" id="CHEBI:18420"/>
    </cofactor>
</comment>
<evidence type="ECO:0000256" key="1">
    <source>
        <dbReference type="ARBA" id="ARBA00001946"/>
    </source>
</evidence>
<dbReference type="InterPro" id="IPR005835">
    <property type="entry name" value="NTP_transferase_dom"/>
</dbReference>
<dbReference type="InterPro" id="IPR029044">
    <property type="entry name" value="Nucleotide-diphossugar_trans"/>
</dbReference>
<organism evidence="10">
    <name type="scientific">Thermomicrobium roseum</name>
    <dbReference type="NCBI Taxonomy" id="500"/>
    <lineage>
        <taxon>Bacteria</taxon>
        <taxon>Pseudomonadati</taxon>
        <taxon>Thermomicrobiota</taxon>
        <taxon>Thermomicrobia</taxon>
        <taxon>Thermomicrobiales</taxon>
        <taxon>Thermomicrobiaceae</taxon>
        <taxon>Thermomicrobium</taxon>
    </lineage>
</organism>
<proteinExistence type="inferred from homology"/>
<dbReference type="GO" id="GO:0046872">
    <property type="term" value="F:metal ion binding"/>
    <property type="evidence" value="ECO:0007669"/>
    <property type="project" value="UniProtKB-KW"/>
</dbReference>
<dbReference type="Pfam" id="PF00483">
    <property type="entry name" value="NTP_transferase"/>
    <property type="match status" value="1"/>
</dbReference>
<reference evidence="10" key="1">
    <citation type="journal article" date="2020" name="mSystems">
        <title>Genome- and Community-Level Interaction Insights into Carbon Utilization and Element Cycling Functions of Hydrothermarchaeota in Hydrothermal Sediment.</title>
        <authorList>
            <person name="Zhou Z."/>
            <person name="Liu Y."/>
            <person name="Xu W."/>
            <person name="Pan J."/>
            <person name="Luo Z.H."/>
            <person name="Li M."/>
        </authorList>
    </citation>
    <scope>NUCLEOTIDE SEQUENCE [LARGE SCALE GENOMIC DNA]</scope>
    <source>
        <strain evidence="10">SpSt-222</strain>
    </source>
</reference>